<dbReference type="SUPFAM" id="SSF47413">
    <property type="entry name" value="lambda repressor-like DNA-binding domains"/>
    <property type="match status" value="1"/>
</dbReference>
<reference evidence="5 6" key="1">
    <citation type="submission" date="2008-11" db="EMBL/GenBank/DDBJ databases">
        <title>Draft genome sequence of Bacteroides pectinophilus (ATCC 43243).</title>
        <authorList>
            <person name="Sudarsanam P."/>
            <person name="Ley R."/>
            <person name="Guruge J."/>
            <person name="Turnbaugh P.J."/>
            <person name="Mahowald M."/>
            <person name="Liep D."/>
            <person name="Gordon J."/>
        </authorList>
    </citation>
    <scope>NUCLEOTIDE SEQUENCE [LARGE SCALE GENOMIC DNA]</scope>
    <source>
        <strain evidence="5 6">ATCC 43243</strain>
    </source>
</reference>
<dbReference type="SMART" id="SM00530">
    <property type="entry name" value="HTH_XRE"/>
    <property type="match status" value="1"/>
</dbReference>
<dbReference type="Pfam" id="PF01381">
    <property type="entry name" value="HTH_3"/>
    <property type="match status" value="1"/>
</dbReference>
<dbReference type="PROSITE" id="PS50943">
    <property type="entry name" value="HTH_CROC1"/>
    <property type="match status" value="1"/>
</dbReference>
<dbReference type="AlphaFoldDB" id="B7ANI4"/>
<dbReference type="SUPFAM" id="SSF51306">
    <property type="entry name" value="LexA/Signal peptidase"/>
    <property type="match status" value="1"/>
</dbReference>
<dbReference type="CDD" id="cd06529">
    <property type="entry name" value="S24_LexA-like"/>
    <property type="match status" value="1"/>
</dbReference>
<dbReference type="PANTHER" id="PTHR40661:SF1">
    <property type="entry name" value="HTH CRO_C1-TYPE DOMAIN-CONTAINING PROTEIN"/>
    <property type="match status" value="1"/>
</dbReference>
<feature type="domain" description="HTH cro/C1-type" evidence="4">
    <location>
        <begin position="8"/>
        <end position="66"/>
    </location>
</feature>
<keyword evidence="3" id="KW-0804">Transcription</keyword>
<dbReference type="EMBL" id="ABVQ01000032">
    <property type="protein sequence ID" value="EEC58719.1"/>
    <property type="molecule type" value="Genomic_DNA"/>
</dbReference>
<dbReference type="Pfam" id="PF00717">
    <property type="entry name" value="Peptidase_S24"/>
    <property type="match status" value="1"/>
</dbReference>
<keyword evidence="1" id="KW-0805">Transcription regulation</keyword>
<dbReference type="eggNOG" id="COG2932">
    <property type="taxonomic scope" value="Bacteria"/>
</dbReference>
<dbReference type="InterPro" id="IPR001387">
    <property type="entry name" value="Cro/C1-type_HTH"/>
</dbReference>
<dbReference type="Gene3D" id="2.10.109.10">
    <property type="entry name" value="Umud Fragment, subunit A"/>
    <property type="match status" value="1"/>
</dbReference>
<keyword evidence="2" id="KW-0238">DNA-binding</keyword>
<dbReference type="HOGENOM" id="CLU_066192_1_1_9"/>
<dbReference type="InterPro" id="IPR036286">
    <property type="entry name" value="LexA/Signal_pep-like_sf"/>
</dbReference>
<dbReference type="PANTHER" id="PTHR40661">
    <property type="match status" value="1"/>
</dbReference>
<evidence type="ECO:0000256" key="1">
    <source>
        <dbReference type="ARBA" id="ARBA00023015"/>
    </source>
</evidence>
<evidence type="ECO:0000313" key="5">
    <source>
        <dbReference type="EMBL" id="EEC58719.1"/>
    </source>
</evidence>
<evidence type="ECO:0000313" key="6">
    <source>
        <dbReference type="Proteomes" id="UP000003136"/>
    </source>
</evidence>
<dbReference type="CDD" id="cd00093">
    <property type="entry name" value="HTH_XRE"/>
    <property type="match status" value="1"/>
</dbReference>
<proteinExistence type="predicted"/>
<dbReference type="InterPro" id="IPR015927">
    <property type="entry name" value="Peptidase_S24_S26A/B/C"/>
</dbReference>
<dbReference type="Proteomes" id="UP000003136">
    <property type="component" value="Unassembled WGS sequence"/>
</dbReference>
<reference evidence="5 6" key="2">
    <citation type="submission" date="2008-11" db="EMBL/GenBank/DDBJ databases">
        <authorList>
            <person name="Fulton L."/>
            <person name="Clifton S."/>
            <person name="Fulton B."/>
            <person name="Xu J."/>
            <person name="Minx P."/>
            <person name="Pepin K.H."/>
            <person name="Johnson M."/>
            <person name="Bhonagiri V."/>
            <person name="Nash W.E."/>
            <person name="Mardis E.R."/>
            <person name="Wilson R.K."/>
        </authorList>
    </citation>
    <scope>NUCLEOTIDE SEQUENCE [LARGE SCALE GENOMIC DNA]</scope>
    <source>
        <strain evidence="5 6">ATCC 43243</strain>
    </source>
</reference>
<keyword evidence="6" id="KW-1185">Reference proteome</keyword>
<dbReference type="Gene3D" id="1.10.260.40">
    <property type="entry name" value="lambda repressor-like DNA-binding domains"/>
    <property type="match status" value="1"/>
</dbReference>
<dbReference type="GO" id="GO:0003677">
    <property type="term" value="F:DNA binding"/>
    <property type="evidence" value="ECO:0007669"/>
    <property type="project" value="UniProtKB-KW"/>
</dbReference>
<dbReference type="STRING" id="483218.BACPEC_00238"/>
<evidence type="ECO:0000256" key="3">
    <source>
        <dbReference type="ARBA" id="ARBA00023163"/>
    </source>
</evidence>
<protein>
    <recommendedName>
        <fullName evidence="4">HTH cro/C1-type domain-containing protein</fullName>
    </recommendedName>
</protein>
<accession>B7ANI4</accession>
<name>B7ANI4_9FIRM</name>
<dbReference type="InterPro" id="IPR010982">
    <property type="entry name" value="Lambda_DNA-bd_dom_sf"/>
</dbReference>
<evidence type="ECO:0000256" key="2">
    <source>
        <dbReference type="ARBA" id="ARBA00023125"/>
    </source>
</evidence>
<sequence length="232" mass="25729">MRSLGEIISTHRKKLGISQVELSNMLGTHGYSLTNKAISTWEKDAAEPSISVLLLLCKLLNITDIYGEHYGENPDNPLADLNEEGQAKAKEYIELLKMSGMYTPTPAVIIPFRRNIRLFDIPASAGTGSFLDGENYSILEVGEEVPAEADFGIRISGDSMEPQFINGQIVWVHQQETLSTGEIGIFYFDGNAYCKKLKDDEDGLFLLSLNTRYEPIPIKETSSFKVFGKVVG</sequence>
<gene>
    <name evidence="5" type="ORF">BACPEC_00238</name>
</gene>
<comment type="caution">
    <text evidence="5">The sequence shown here is derived from an EMBL/GenBank/DDBJ whole genome shotgun (WGS) entry which is preliminary data.</text>
</comment>
<dbReference type="InterPro" id="IPR039418">
    <property type="entry name" value="LexA-like"/>
</dbReference>
<organism evidence="5 6">
    <name type="scientific">[Bacteroides] pectinophilus ATCC 43243</name>
    <dbReference type="NCBI Taxonomy" id="483218"/>
    <lineage>
        <taxon>Bacteria</taxon>
        <taxon>Bacillati</taxon>
        <taxon>Bacillota</taxon>
        <taxon>Clostridia</taxon>
        <taxon>Eubacteriales</taxon>
    </lineage>
</organism>
<evidence type="ECO:0000259" key="4">
    <source>
        <dbReference type="PROSITE" id="PS50943"/>
    </source>
</evidence>